<organism evidence="1">
    <name type="scientific">Arundo donax</name>
    <name type="common">Giant reed</name>
    <name type="synonym">Donax arundinaceus</name>
    <dbReference type="NCBI Taxonomy" id="35708"/>
    <lineage>
        <taxon>Eukaryota</taxon>
        <taxon>Viridiplantae</taxon>
        <taxon>Streptophyta</taxon>
        <taxon>Embryophyta</taxon>
        <taxon>Tracheophyta</taxon>
        <taxon>Spermatophyta</taxon>
        <taxon>Magnoliopsida</taxon>
        <taxon>Liliopsida</taxon>
        <taxon>Poales</taxon>
        <taxon>Poaceae</taxon>
        <taxon>PACMAD clade</taxon>
        <taxon>Arundinoideae</taxon>
        <taxon>Arundineae</taxon>
        <taxon>Arundo</taxon>
    </lineage>
</organism>
<protein>
    <submittedName>
        <fullName evidence="1">Uncharacterized protein</fullName>
    </submittedName>
</protein>
<dbReference type="AlphaFoldDB" id="A0A0A9DUL8"/>
<evidence type="ECO:0000313" key="1">
    <source>
        <dbReference type="EMBL" id="JAD89360.1"/>
    </source>
</evidence>
<name>A0A0A9DUL8_ARUDO</name>
<accession>A0A0A9DUL8</accession>
<sequence length="73" mass="7814">MGSEDYYVCPIPKGKGVCSHKVPIRDAVKEPPETGDYIKGGGKHLKGKGVCSHKVKPLLCVFGLRVVHVSGLI</sequence>
<dbReference type="EMBL" id="GBRH01208535">
    <property type="protein sequence ID" value="JAD89360.1"/>
    <property type="molecule type" value="Transcribed_RNA"/>
</dbReference>
<reference evidence="1" key="1">
    <citation type="submission" date="2014-09" db="EMBL/GenBank/DDBJ databases">
        <authorList>
            <person name="Magalhaes I.L.F."/>
            <person name="Oliveira U."/>
            <person name="Santos F.R."/>
            <person name="Vidigal T.H.D.A."/>
            <person name="Brescovit A.D."/>
            <person name="Santos A.J."/>
        </authorList>
    </citation>
    <scope>NUCLEOTIDE SEQUENCE</scope>
    <source>
        <tissue evidence="1">Shoot tissue taken approximately 20 cm above the soil surface</tissue>
    </source>
</reference>
<proteinExistence type="predicted"/>
<reference evidence="1" key="2">
    <citation type="journal article" date="2015" name="Data Brief">
        <title>Shoot transcriptome of the giant reed, Arundo donax.</title>
        <authorList>
            <person name="Barrero R.A."/>
            <person name="Guerrero F.D."/>
            <person name="Moolhuijzen P."/>
            <person name="Goolsby J.A."/>
            <person name="Tidwell J."/>
            <person name="Bellgard S.E."/>
            <person name="Bellgard M.I."/>
        </authorList>
    </citation>
    <scope>NUCLEOTIDE SEQUENCE</scope>
    <source>
        <tissue evidence="1">Shoot tissue taken approximately 20 cm above the soil surface</tissue>
    </source>
</reference>